<reference evidence="1 2" key="1">
    <citation type="journal article" date="2014" name="Am. J. Bot.">
        <title>Genome assembly and annotation for red clover (Trifolium pratense; Fabaceae).</title>
        <authorList>
            <person name="Istvanek J."/>
            <person name="Jaros M."/>
            <person name="Krenek A."/>
            <person name="Repkova J."/>
        </authorList>
    </citation>
    <scope>NUCLEOTIDE SEQUENCE [LARGE SCALE GENOMIC DNA]</scope>
    <source>
        <strain evidence="2">cv. Tatra</strain>
        <tissue evidence="1">Young leaves</tissue>
    </source>
</reference>
<organism evidence="1 2">
    <name type="scientific">Trifolium pratense</name>
    <name type="common">Red clover</name>
    <dbReference type="NCBI Taxonomy" id="57577"/>
    <lineage>
        <taxon>Eukaryota</taxon>
        <taxon>Viridiplantae</taxon>
        <taxon>Streptophyta</taxon>
        <taxon>Embryophyta</taxon>
        <taxon>Tracheophyta</taxon>
        <taxon>Spermatophyta</taxon>
        <taxon>Magnoliopsida</taxon>
        <taxon>eudicotyledons</taxon>
        <taxon>Gunneridae</taxon>
        <taxon>Pentapetalae</taxon>
        <taxon>rosids</taxon>
        <taxon>fabids</taxon>
        <taxon>Fabales</taxon>
        <taxon>Fabaceae</taxon>
        <taxon>Papilionoideae</taxon>
        <taxon>50 kb inversion clade</taxon>
        <taxon>NPAAA clade</taxon>
        <taxon>Hologalegina</taxon>
        <taxon>IRL clade</taxon>
        <taxon>Trifolieae</taxon>
        <taxon>Trifolium</taxon>
    </lineage>
</organism>
<evidence type="ECO:0000313" key="1">
    <source>
        <dbReference type="EMBL" id="PNX61144.1"/>
    </source>
</evidence>
<gene>
    <name evidence="1" type="ORF">L195_g060524</name>
</gene>
<dbReference type="AlphaFoldDB" id="A0A2K3K4D4"/>
<protein>
    <submittedName>
        <fullName evidence="1">Uncharacterized protein</fullName>
    </submittedName>
</protein>
<dbReference type="EMBL" id="ASHM01140410">
    <property type="protein sequence ID" value="PNX61144.1"/>
    <property type="molecule type" value="Genomic_DNA"/>
</dbReference>
<sequence>MASRRRAPFETDRFDCKLVWNPLFCLTLSSPSSSCRSAFQRRRLTSVHSPLSAETPPLFCLAFGEGGDRNGRPRLAL</sequence>
<feature type="non-terminal residue" evidence="1">
    <location>
        <position position="77"/>
    </location>
</feature>
<comment type="caution">
    <text evidence="1">The sequence shown here is derived from an EMBL/GenBank/DDBJ whole genome shotgun (WGS) entry which is preliminary data.</text>
</comment>
<name>A0A2K3K4D4_TRIPR</name>
<proteinExistence type="predicted"/>
<accession>A0A2K3K4D4</accession>
<dbReference type="Proteomes" id="UP000236291">
    <property type="component" value="Unassembled WGS sequence"/>
</dbReference>
<reference evidence="1 2" key="2">
    <citation type="journal article" date="2017" name="Front. Plant Sci.">
        <title>Gene Classification and Mining of Molecular Markers Useful in Red Clover (Trifolium pratense) Breeding.</title>
        <authorList>
            <person name="Istvanek J."/>
            <person name="Dluhosova J."/>
            <person name="Dluhos P."/>
            <person name="Patkova L."/>
            <person name="Nedelnik J."/>
            <person name="Repkova J."/>
        </authorList>
    </citation>
    <scope>NUCLEOTIDE SEQUENCE [LARGE SCALE GENOMIC DNA]</scope>
    <source>
        <strain evidence="2">cv. Tatra</strain>
        <tissue evidence="1">Young leaves</tissue>
    </source>
</reference>
<evidence type="ECO:0000313" key="2">
    <source>
        <dbReference type="Proteomes" id="UP000236291"/>
    </source>
</evidence>